<name>A0A9Q1IHY8_SYNKA</name>
<dbReference type="OrthoDB" id="10476050at2759"/>
<organism evidence="2 3">
    <name type="scientific">Synaphobranchus kaupii</name>
    <name type="common">Kaup's arrowtooth eel</name>
    <dbReference type="NCBI Taxonomy" id="118154"/>
    <lineage>
        <taxon>Eukaryota</taxon>
        <taxon>Metazoa</taxon>
        <taxon>Chordata</taxon>
        <taxon>Craniata</taxon>
        <taxon>Vertebrata</taxon>
        <taxon>Euteleostomi</taxon>
        <taxon>Actinopterygii</taxon>
        <taxon>Neopterygii</taxon>
        <taxon>Teleostei</taxon>
        <taxon>Anguilliformes</taxon>
        <taxon>Synaphobranchidae</taxon>
        <taxon>Synaphobranchus</taxon>
    </lineage>
</organism>
<feature type="region of interest" description="Disordered" evidence="1">
    <location>
        <begin position="18"/>
        <end position="89"/>
    </location>
</feature>
<protein>
    <submittedName>
        <fullName evidence="2">Uncharacterized protein</fullName>
    </submittedName>
</protein>
<dbReference type="EMBL" id="JAINUF010000015">
    <property type="protein sequence ID" value="KAJ8341205.1"/>
    <property type="molecule type" value="Genomic_DNA"/>
</dbReference>
<evidence type="ECO:0000256" key="1">
    <source>
        <dbReference type="SAM" id="MobiDB-lite"/>
    </source>
</evidence>
<keyword evidence="3" id="KW-1185">Reference proteome</keyword>
<sequence length="145" mass="15745">MSSSLTRADASSWQLLEVTTNPIISPPWRPSRQGRCDGYGDCHTPPSGRLPQRSRPSSWRDGERARASGLRSAAERGSGSERERGAGAILIRKRLNYGTEPTPTPPPVSTCGLVSVNFLSRPGDRPGRDPPLFAIDGKVQNRPVK</sequence>
<dbReference type="AlphaFoldDB" id="A0A9Q1IHY8"/>
<evidence type="ECO:0000313" key="3">
    <source>
        <dbReference type="Proteomes" id="UP001152622"/>
    </source>
</evidence>
<evidence type="ECO:0000313" key="2">
    <source>
        <dbReference type="EMBL" id="KAJ8341205.1"/>
    </source>
</evidence>
<dbReference type="Proteomes" id="UP001152622">
    <property type="component" value="Chromosome 15"/>
</dbReference>
<comment type="caution">
    <text evidence="2">The sequence shown here is derived from an EMBL/GenBank/DDBJ whole genome shotgun (WGS) entry which is preliminary data.</text>
</comment>
<feature type="region of interest" description="Disordered" evidence="1">
    <location>
        <begin position="119"/>
        <end position="145"/>
    </location>
</feature>
<accession>A0A9Q1IHY8</accession>
<gene>
    <name evidence="2" type="ORF">SKAU_G00334960</name>
</gene>
<proteinExistence type="predicted"/>
<reference evidence="2" key="1">
    <citation type="journal article" date="2023" name="Science">
        <title>Genome structures resolve the early diversification of teleost fishes.</title>
        <authorList>
            <person name="Parey E."/>
            <person name="Louis A."/>
            <person name="Montfort J."/>
            <person name="Bouchez O."/>
            <person name="Roques C."/>
            <person name="Iampietro C."/>
            <person name="Lluch J."/>
            <person name="Castinel A."/>
            <person name="Donnadieu C."/>
            <person name="Desvignes T."/>
            <person name="Floi Bucao C."/>
            <person name="Jouanno E."/>
            <person name="Wen M."/>
            <person name="Mejri S."/>
            <person name="Dirks R."/>
            <person name="Jansen H."/>
            <person name="Henkel C."/>
            <person name="Chen W.J."/>
            <person name="Zahm M."/>
            <person name="Cabau C."/>
            <person name="Klopp C."/>
            <person name="Thompson A.W."/>
            <person name="Robinson-Rechavi M."/>
            <person name="Braasch I."/>
            <person name="Lecointre G."/>
            <person name="Bobe J."/>
            <person name="Postlethwait J.H."/>
            <person name="Berthelot C."/>
            <person name="Roest Crollius H."/>
            <person name="Guiguen Y."/>
        </authorList>
    </citation>
    <scope>NUCLEOTIDE SEQUENCE</scope>
    <source>
        <strain evidence="2">WJC10195</strain>
    </source>
</reference>